<evidence type="ECO:0000313" key="1">
    <source>
        <dbReference type="EMBL" id="MFC7279699.1"/>
    </source>
</evidence>
<keyword evidence="2" id="KW-1185">Reference proteome</keyword>
<gene>
    <name evidence="1" type="ORF">ACFQS1_37560</name>
</gene>
<evidence type="ECO:0000313" key="2">
    <source>
        <dbReference type="Proteomes" id="UP001596548"/>
    </source>
</evidence>
<protein>
    <submittedName>
        <fullName evidence="1">Uncharacterized protein</fullName>
    </submittedName>
</protein>
<dbReference type="Proteomes" id="UP001596548">
    <property type="component" value="Unassembled WGS sequence"/>
</dbReference>
<sequence>MKPKPGLVPETETSATFVVYDTADGTIVHRHKVTTPVGSAEGRREDAEEAALNYAHRITGTQRDRIAVLQVADDELRPGVESRVDVETRRVVRADEAGRA</sequence>
<name>A0ABW2I4G1_9ACTN</name>
<organism evidence="1 2">
    <name type="scientific">Paractinoplanes rhizophilus</name>
    <dbReference type="NCBI Taxonomy" id="1416877"/>
    <lineage>
        <taxon>Bacteria</taxon>
        <taxon>Bacillati</taxon>
        <taxon>Actinomycetota</taxon>
        <taxon>Actinomycetes</taxon>
        <taxon>Micromonosporales</taxon>
        <taxon>Micromonosporaceae</taxon>
        <taxon>Paractinoplanes</taxon>
    </lineage>
</organism>
<reference evidence="2" key="1">
    <citation type="journal article" date="2019" name="Int. J. Syst. Evol. Microbiol.">
        <title>The Global Catalogue of Microorganisms (GCM) 10K type strain sequencing project: providing services to taxonomists for standard genome sequencing and annotation.</title>
        <authorList>
            <consortium name="The Broad Institute Genomics Platform"/>
            <consortium name="The Broad Institute Genome Sequencing Center for Infectious Disease"/>
            <person name="Wu L."/>
            <person name="Ma J."/>
        </authorList>
    </citation>
    <scope>NUCLEOTIDE SEQUENCE [LARGE SCALE GENOMIC DNA]</scope>
    <source>
        <strain evidence="2">XZYJT-10</strain>
    </source>
</reference>
<comment type="caution">
    <text evidence="1">The sequence shown here is derived from an EMBL/GenBank/DDBJ whole genome shotgun (WGS) entry which is preliminary data.</text>
</comment>
<dbReference type="RefSeq" id="WP_378977272.1">
    <property type="nucleotide sequence ID" value="NZ_JBHTBJ010000058.1"/>
</dbReference>
<proteinExistence type="predicted"/>
<accession>A0ABW2I4G1</accession>
<dbReference type="EMBL" id="JBHTBJ010000058">
    <property type="protein sequence ID" value="MFC7279699.1"/>
    <property type="molecule type" value="Genomic_DNA"/>
</dbReference>